<evidence type="ECO:0000313" key="11">
    <source>
        <dbReference type="Proteomes" id="UP001056535"/>
    </source>
</evidence>
<accession>A0ABY4YGR3</accession>
<keyword evidence="4 9" id="KW-0808">Transferase</keyword>
<evidence type="ECO:0000256" key="7">
    <source>
        <dbReference type="ARBA" id="ARBA00022840"/>
    </source>
</evidence>
<dbReference type="SUPFAM" id="SSF52540">
    <property type="entry name" value="P-loop containing nucleoside triphosphate hydrolases"/>
    <property type="match status" value="1"/>
</dbReference>
<proteinExistence type="inferred from homology"/>
<keyword evidence="7 9" id="KW-0067">ATP-binding</keyword>
<comment type="similarity">
    <text evidence="2 9">Belongs to the gluconokinase GntK/GntV family.</text>
</comment>
<evidence type="ECO:0000256" key="8">
    <source>
        <dbReference type="ARBA" id="ARBA00048090"/>
    </source>
</evidence>
<keyword evidence="5 9" id="KW-0547">Nucleotide-binding</keyword>
<dbReference type="InterPro" id="IPR006001">
    <property type="entry name" value="Therm_gnt_kin"/>
</dbReference>
<evidence type="ECO:0000256" key="3">
    <source>
        <dbReference type="ARBA" id="ARBA00012054"/>
    </source>
</evidence>
<dbReference type="Proteomes" id="UP001056535">
    <property type="component" value="Chromosome"/>
</dbReference>
<dbReference type="Gene3D" id="3.40.50.300">
    <property type="entry name" value="P-loop containing nucleotide triphosphate hydrolases"/>
    <property type="match status" value="1"/>
</dbReference>
<dbReference type="CDD" id="cd02021">
    <property type="entry name" value="GntK"/>
    <property type="match status" value="1"/>
</dbReference>
<dbReference type="RefSeq" id="WP_252620537.1">
    <property type="nucleotide sequence ID" value="NZ_CP099490.1"/>
</dbReference>
<evidence type="ECO:0000256" key="5">
    <source>
        <dbReference type="ARBA" id="ARBA00022741"/>
    </source>
</evidence>
<gene>
    <name evidence="10" type="ORF">NF557_15355</name>
</gene>
<evidence type="ECO:0000256" key="1">
    <source>
        <dbReference type="ARBA" id="ARBA00004761"/>
    </source>
</evidence>
<comment type="pathway">
    <text evidence="1">Carbohydrate acid metabolism.</text>
</comment>
<name>A0ABY4YGR3_9MICO</name>
<evidence type="ECO:0000256" key="9">
    <source>
        <dbReference type="RuleBase" id="RU363066"/>
    </source>
</evidence>
<reference evidence="10" key="1">
    <citation type="submission" date="2022-06" db="EMBL/GenBank/DDBJ databases">
        <title>Ornithinimicrobium JY.X270.</title>
        <authorList>
            <person name="Huang Y."/>
        </authorList>
    </citation>
    <scope>NUCLEOTIDE SEQUENCE</scope>
    <source>
        <strain evidence="10">JY.X270</strain>
    </source>
</reference>
<evidence type="ECO:0000256" key="6">
    <source>
        <dbReference type="ARBA" id="ARBA00022777"/>
    </source>
</evidence>
<dbReference type="NCBIfam" id="TIGR01313">
    <property type="entry name" value="therm_gnt_kin"/>
    <property type="match status" value="1"/>
</dbReference>
<dbReference type="EMBL" id="CP099490">
    <property type="protein sequence ID" value="USQ75954.1"/>
    <property type="molecule type" value="Genomic_DNA"/>
</dbReference>
<dbReference type="EC" id="2.7.1.12" evidence="3 9"/>
<sequence>MSDPAAGEPAPLHLVVMGASAAGKTTVAREINTVLHWEFAEGDDFHPQANVDKMASGEPLVDEDRWPWLEALAEWIREQDAAGRSTIITCSALKRSYRDVLRGAGATTYFVHLTGDKELLQQRMSGRDDHFMPLELLDSQLATLEGLVPDEHGGTFDVAGTPEEIAADVLRELDLP</sequence>
<organism evidence="10 11">
    <name type="scientific">Ornithinimicrobium cryptoxanthini</name>
    <dbReference type="NCBI Taxonomy" id="2934161"/>
    <lineage>
        <taxon>Bacteria</taxon>
        <taxon>Bacillati</taxon>
        <taxon>Actinomycetota</taxon>
        <taxon>Actinomycetes</taxon>
        <taxon>Micrococcales</taxon>
        <taxon>Ornithinimicrobiaceae</taxon>
        <taxon>Ornithinimicrobium</taxon>
    </lineage>
</organism>
<evidence type="ECO:0000313" key="10">
    <source>
        <dbReference type="EMBL" id="USQ75954.1"/>
    </source>
</evidence>
<keyword evidence="6 9" id="KW-0418">Kinase</keyword>
<dbReference type="PANTHER" id="PTHR43442">
    <property type="entry name" value="GLUCONOKINASE-RELATED"/>
    <property type="match status" value="1"/>
</dbReference>
<dbReference type="InterPro" id="IPR027417">
    <property type="entry name" value="P-loop_NTPase"/>
</dbReference>
<evidence type="ECO:0000256" key="2">
    <source>
        <dbReference type="ARBA" id="ARBA00008420"/>
    </source>
</evidence>
<comment type="catalytic activity">
    <reaction evidence="8 9">
        <text>D-gluconate + ATP = 6-phospho-D-gluconate + ADP + H(+)</text>
        <dbReference type="Rhea" id="RHEA:19433"/>
        <dbReference type="ChEBI" id="CHEBI:15378"/>
        <dbReference type="ChEBI" id="CHEBI:18391"/>
        <dbReference type="ChEBI" id="CHEBI:30616"/>
        <dbReference type="ChEBI" id="CHEBI:58759"/>
        <dbReference type="ChEBI" id="CHEBI:456216"/>
        <dbReference type="EC" id="2.7.1.12"/>
    </reaction>
</comment>
<keyword evidence="11" id="KW-1185">Reference proteome</keyword>
<dbReference type="Pfam" id="PF13671">
    <property type="entry name" value="AAA_33"/>
    <property type="match status" value="1"/>
</dbReference>
<protein>
    <recommendedName>
        <fullName evidence="3 9">Gluconokinase</fullName>
        <ecNumber evidence="3 9">2.7.1.12</ecNumber>
    </recommendedName>
</protein>
<evidence type="ECO:0000256" key="4">
    <source>
        <dbReference type="ARBA" id="ARBA00022679"/>
    </source>
</evidence>
<dbReference type="PANTHER" id="PTHR43442:SF3">
    <property type="entry name" value="GLUCONOKINASE-RELATED"/>
    <property type="match status" value="1"/>
</dbReference>